<keyword evidence="10" id="KW-1185">Reference proteome</keyword>
<proteinExistence type="predicted"/>
<feature type="transmembrane region" description="Helical" evidence="7">
    <location>
        <begin position="219"/>
        <end position="240"/>
    </location>
</feature>
<dbReference type="InterPro" id="IPR010656">
    <property type="entry name" value="DctM"/>
</dbReference>
<dbReference type="RefSeq" id="WP_014034071.1">
    <property type="nucleotide sequence ID" value="NC_015945.1"/>
</dbReference>
<evidence type="ECO:0000313" key="9">
    <source>
        <dbReference type="EMBL" id="AEM71790.1"/>
    </source>
</evidence>
<evidence type="ECO:0000313" key="10">
    <source>
        <dbReference type="Proteomes" id="UP000008908"/>
    </source>
</evidence>
<feature type="transmembrane region" description="Helical" evidence="7">
    <location>
        <begin position="246"/>
        <end position="261"/>
    </location>
</feature>
<dbReference type="PANTHER" id="PTHR33362:SF2">
    <property type="entry name" value="TRAP TRANSPORTER LARGE PERMEASE PROTEIN"/>
    <property type="match status" value="1"/>
</dbReference>
<dbReference type="AlphaFoldDB" id="G2PIP5"/>
<evidence type="ECO:0000256" key="2">
    <source>
        <dbReference type="ARBA" id="ARBA00022475"/>
    </source>
</evidence>
<keyword evidence="3" id="KW-0997">Cell inner membrane</keyword>
<evidence type="ECO:0000256" key="6">
    <source>
        <dbReference type="ARBA" id="ARBA00023136"/>
    </source>
</evidence>
<organism evidence="9 10">
    <name type="scientific">Allomuricauda ruestringensis (strain DSM 13258 / CIP 107369 / LMG 19739 / B1)</name>
    <name type="common">Muricauda ruestringensis</name>
    <dbReference type="NCBI Taxonomy" id="886377"/>
    <lineage>
        <taxon>Bacteria</taxon>
        <taxon>Pseudomonadati</taxon>
        <taxon>Bacteroidota</taxon>
        <taxon>Flavobacteriia</taxon>
        <taxon>Flavobacteriales</taxon>
        <taxon>Flavobacteriaceae</taxon>
        <taxon>Flagellimonas</taxon>
    </lineage>
</organism>
<dbReference type="EMBL" id="CP002999">
    <property type="protein sequence ID" value="AEM71790.1"/>
    <property type="molecule type" value="Genomic_DNA"/>
</dbReference>
<feature type="transmembrane region" description="Helical" evidence="7">
    <location>
        <begin position="140"/>
        <end position="167"/>
    </location>
</feature>
<feature type="domain" description="TRAP C4-dicarboxylate transport system permease DctM subunit" evidence="8">
    <location>
        <begin position="10"/>
        <end position="421"/>
    </location>
</feature>
<feature type="transmembrane region" description="Helical" evidence="7">
    <location>
        <begin position="50"/>
        <end position="71"/>
    </location>
</feature>
<feature type="transmembrane region" description="Helical" evidence="7">
    <location>
        <begin position="401"/>
        <end position="425"/>
    </location>
</feature>
<evidence type="ECO:0000256" key="1">
    <source>
        <dbReference type="ARBA" id="ARBA00004429"/>
    </source>
</evidence>
<keyword evidence="5 7" id="KW-1133">Transmembrane helix</keyword>
<feature type="transmembrane region" description="Helical" evidence="7">
    <location>
        <begin position="173"/>
        <end position="198"/>
    </location>
</feature>
<keyword evidence="2" id="KW-1003">Cell membrane</keyword>
<dbReference type="eggNOG" id="COG1593">
    <property type="taxonomic scope" value="Bacteria"/>
</dbReference>
<dbReference type="GO" id="GO:0005886">
    <property type="term" value="C:plasma membrane"/>
    <property type="evidence" value="ECO:0007669"/>
    <property type="project" value="UniProtKB-SubCell"/>
</dbReference>
<dbReference type="PIRSF" id="PIRSF006066">
    <property type="entry name" value="HI0050"/>
    <property type="match status" value="1"/>
</dbReference>
<feature type="transmembrane region" description="Helical" evidence="7">
    <location>
        <begin position="363"/>
        <end position="389"/>
    </location>
</feature>
<reference evidence="10" key="1">
    <citation type="submission" date="2011-08" db="EMBL/GenBank/DDBJ databases">
        <title>The complete genome of Muricauda ruestringensis DSM 13258.</title>
        <authorList>
            <person name="Lucas S."/>
            <person name="Han J."/>
            <person name="Lapidus A."/>
            <person name="Bruce D."/>
            <person name="Goodwin L."/>
            <person name="Pitluck S."/>
            <person name="Peters L."/>
            <person name="Kyrpides N."/>
            <person name="Mavromatis K."/>
            <person name="Ivanova N."/>
            <person name="Ovchinnikova G."/>
            <person name="Teshima H."/>
            <person name="Detter J.C."/>
            <person name="Tapia R."/>
            <person name="Han C."/>
            <person name="Land M."/>
            <person name="Hauser L."/>
            <person name="Markowitz V."/>
            <person name="Cheng J.-F."/>
            <person name="Hugenholtz P."/>
            <person name="Woyke T."/>
            <person name="Wu D."/>
            <person name="Spring S."/>
            <person name="Schroeder M."/>
            <person name="Brambilla E."/>
            <person name="Klenk H.-P."/>
            <person name="Eisen J.A."/>
        </authorList>
    </citation>
    <scope>NUCLEOTIDE SEQUENCE [LARGE SCALE GENOMIC DNA]</scope>
    <source>
        <strain evidence="10">DSM 13258 / LMG 19739 / B1</strain>
    </source>
</reference>
<dbReference type="OrthoDB" id="9785600at2"/>
<protein>
    <submittedName>
        <fullName evidence="9">TRAP dicarboxylate transporter, DctM subunit</fullName>
    </submittedName>
</protein>
<dbReference type="STRING" id="886377.Murru_2764"/>
<comment type="subcellular location">
    <subcellularLocation>
        <location evidence="1">Cell inner membrane</location>
        <topology evidence="1">Multi-pass membrane protein</topology>
    </subcellularLocation>
</comment>
<gene>
    <name evidence="9" type="ordered locus">Murru_2764</name>
</gene>
<dbReference type="PANTHER" id="PTHR33362">
    <property type="entry name" value="SIALIC ACID TRAP TRANSPORTER PERMEASE PROTEIN SIAT-RELATED"/>
    <property type="match status" value="1"/>
</dbReference>
<feature type="transmembrane region" description="Helical" evidence="7">
    <location>
        <begin position="318"/>
        <end position="335"/>
    </location>
</feature>
<sequence length="431" mass="44995">MDYIPLLVLIISFVGLLAIGTPVAWSIAISSMLTLLVSVPSLPALATISQRMATGLDSFALLAIPFFILSGELMNHGGIAHRLIAFAKTLVGALPGGLALINIISAMFMGAIAGSAMASASAMGSILGPEMEKEGYDKGFSTAVNITSATTGLVIPPSNILIVYSLASGGASIAALFLAGYIPGLITGLLLMVVAMFWAKKKGYGTGERSTLGQVFKTFVDAVPSLFLLVLVIGGIVAGIFTATEASAIAVLYSLVLGFIYKQITFKKLPNIFLNASATTAVVMLLIAASMSMSWALSFEHIPQDISAGLLSITDNKVALLLIINVILLLVGVFMDITPAVLIFTPIFLPVVTKLGIDPVHFGIIMILNLCIGLCTPPVGSVLFVGIGVAKTSIEKVIKPLLPLFVAMIVALFLITYIPALALWLPGLFGL</sequence>
<keyword evidence="6 7" id="KW-0472">Membrane</keyword>
<name>G2PIP5_ALLRU</name>
<evidence type="ECO:0000256" key="7">
    <source>
        <dbReference type="SAM" id="Phobius"/>
    </source>
</evidence>
<reference evidence="9 10" key="2">
    <citation type="journal article" date="2012" name="Stand. Genomic Sci.">
        <title>Complete genome sequence of the facultatively anaerobic, appendaged bacterium Muricauda ruestringensis type strain (B1(T)).</title>
        <authorList>
            <person name="Huntemann M."/>
            <person name="Teshima H."/>
            <person name="Lapidus A."/>
            <person name="Nolan M."/>
            <person name="Lucas S."/>
            <person name="Hammon N."/>
            <person name="Deshpande S."/>
            <person name="Cheng J.F."/>
            <person name="Tapia R."/>
            <person name="Goodwin L.A."/>
            <person name="Pitluck S."/>
            <person name="Liolios K."/>
            <person name="Pagani I."/>
            <person name="Ivanova N."/>
            <person name="Mavromatis K."/>
            <person name="Mikhailova N."/>
            <person name="Pati A."/>
            <person name="Chen A."/>
            <person name="Palaniappan K."/>
            <person name="Land M."/>
            <person name="Hauser L."/>
            <person name="Pan C."/>
            <person name="Brambilla E.M."/>
            <person name="Rohde M."/>
            <person name="Spring S."/>
            <person name="Goker M."/>
            <person name="Detter J.C."/>
            <person name="Bristow J."/>
            <person name="Eisen J.A."/>
            <person name="Markowitz V."/>
            <person name="Hugenholtz P."/>
            <person name="Kyrpides N.C."/>
            <person name="Klenk H.P."/>
            <person name="Woyke T."/>
        </authorList>
    </citation>
    <scope>NUCLEOTIDE SEQUENCE [LARGE SCALE GENOMIC DNA]</scope>
    <source>
        <strain evidence="10">DSM 13258 / LMG 19739 / B1</strain>
    </source>
</reference>
<evidence type="ECO:0000256" key="5">
    <source>
        <dbReference type="ARBA" id="ARBA00022989"/>
    </source>
</evidence>
<accession>G2PIP5</accession>
<dbReference type="Proteomes" id="UP000008908">
    <property type="component" value="Chromosome"/>
</dbReference>
<dbReference type="InterPro" id="IPR004681">
    <property type="entry name" value="TRAP_DctM"/>
</dbReference>
<evidence type="ECO:0000259" key="8">
    <source>
        <dbReference type="Pfam" id="PF06808"/>
    </source>
</evidence>
<dbReference type="Pfam" id="PF06808">
    <property type="entry name" value="DctM"/>
    <property type="match status" value="1"/>
</dbReference>
<evidence type="ECO:0000256" key="4">
    <source>
        <dbReference type="ARBA" id="ARBA00022692"/>
    </source>
</evidence>
<dbReference type="GO" id="GO:0022857">
    <property type="term" value="F:transmembrane transporter activity"/>
    <property type="evidence" value="ECO:0007669"/>
    <property type="project" value="TreeGrafter"/>
</dbReference>
<evidence type="ECO:0000256" key="3">
    <source>
        <dbReference type="ARBA" id="ARBA00022519"/>
    </source>
</evidence>
<dbReference type="KEGG" id="mrs:Murru_2764"/>
<dbReference type="HOGENOM" id="CLU_019824_4_1_10"/>
<keyword evidence="4 7" id="KW-0812">Transmembrane</keyword>
<feature type="transmembrane region" description="Helical" evidence="7">
    <location>
        <begin position="273"/>
        <end position="298"/>
    </location>
</feature>
<dbReference type="NCBIfam" id="TIGR00786">
    <property type="entry name" value="dctM"/>
    <property type="match status" value="1"/>
</dbReference>